<dbReference type="OrthoDB" id="4089215at2759"/>
<accession>G8Y1Q3</accession>
<feature type="compositionally biased region" description="Basic and acidic residues" evidence="1">
    <location>
        <begin position="146"/>
        <end position="155"/>
    </location>
</feature>
<dbReference type="AlphaFoldDB" id="G8Y1Q3"/>
<feature type="region of interest" description="Disordered" evidence="1">
    <location>
        <begin position="146"/>
        <end position="295"/>
    </location>
</feature>
<dbReference type="EMBL" id="FO082046">
    <property type="protein sequence ID" value="CCE86756.1"/>
    <property type="molecule type" value="Genomic_DNA"/>
</dbReference>
<feature type="region of interest" description="Disordered" evidence="1">
    <location>
        <begin position="1"/>
        <end position="24"/>
    </location>
</feature>
<gene>
    <name evidence="2" type="primary">Piso0_005266</name>
    <name evidence="2" type="ORF">GNLVRS01_PISO0N11365g</name>
</gene>
<organism evidence="2 3">
    <name type="scientific">Pichia sorbitophila (strain ATCC MYA-4447 / BCRC 22081 / CBS 7064 / NBRC 10061 / NRRL Y-12695)</name>
    <name type="common">Hybrid yeast</name>
    <dbReference type="NCBI Taxonomy" id="559304"/>
    <lineage>
        <taxon>Eukaryota</taxon>
        <taxon>Fungi</taxon>
        <taxon>Dikarya</taxon>
        <taxon>Ascomycota</taxon>
        <taxon>Saccharomycotina</taxon>
        <taxon>Pichiomycetes</taxon>
        <taxon>Debaryomycetaceae</taxon>
        <taxon>Millerozyma</taxon>
    </lineage>
</organism>
<feature type="compositionally biased region" description="Low complexity" evidence="1">
    <location>
        <begin position="261"/>
        <end position="290"/>
    </location>
</feature>
<name>G8Y1Q3_PICSO</name>
<protein>
    <submittedName>
        <fullName evidence="2">Piso0_005266 protein</fullName>
    </submittedName>
</protein>
<evidence type="ECO:0000313" key="2">
    <source>
        <dbReference type="EMBL" id="CCE86756.1"/>
    </source>
</evidence>
<keyword evidence="3" id="KW-1185">Reference proteome</keyword>
<dbReference type="InParanoid" id="G8Y1Q3"/>
<proteinExistence type="predicted"/>
<dbReference type="Proteomes" id="UP000005222">
    <property type="component" value="Chromosome N"/>
</dbReference>
<sequence length="397" mass="45654">MSGTDVINGLEQFNIDDRPPTPRVSGEVDLSKYWPVLEFLTRATELKNEEDILKDNVKIQEPQQDGPMGELLSNFKIPQEMWLREEVSVKDIRIKTNILLEINNMMERDLLSVRIEDMRVDENVLAYYEKVLIAFKFLEINRVGEDENSKENNPREEDEDLESEELTRVSTNQSSNSSRPRSFLNGYMGSMMSHRRSSLKKRDSTSSKSRLPSSATLYEEEEHGPAKSQTATEDDKKKQPLNGLLAKSKLYNRVKKHRESSGSLNSLASSQSNISQNNRNSISTTASNNSARKKSSTIMSPDFSIFRANGTSPGFQSLAALTVNREEVQREKYDYYIQVKRLKLNVQTILSIQDKKSFQQQVKILRFISRYVFRFIAIDVLEMIVKYGQCQACEQFR</sequence>
<dbReference type="eggNOG" id="ENOG502SY3K">
    <property type="taxonomic scope" value="Eukaryota"/>
</dbReference>
<feature type="compositionally biased region" description="Polar residues" evidence="1">
    <location>
        <begin position="206"/>
        <end position="216"/>
    </location>
</feature>
<reference evidence="2 3" key="1">
    <citation type="journal article" date="2012" name="G3 (Bethesda)">
        <title>Pichia sorbitophila, an interspecies yeast hybrid reveals early steps of genome resolution following polyploidization.</title>
        <authorList>
            <person name="Leh Louis V."/>
            <person name="Despons L."/>
            <person name="Friedrich A."/>
            <person name="Martin T."/>
            <person name="Durrens P."/>
            <person name="Casaregola S."/>
            <person name="Neuveglise C."/>
            <person name="Fairhead C."/>
            <person name="Marck C."/>
            <person name="Cruz J.A."/>
            <person name="Straub M.L."/>
            <person name="Kugler V."/>
            <person name="Sacerdot C."/>
            <person name="Uzunov Z."/>
            <person name="Thierry A."/>
            <person name="Weiss S."/>
            <person name="Bleykasten C."/>
            <person name="De Montigny J."/>
            <person name="Jacques N."/>
            <person name="Jung P."/>
            <person name="Lemaire M."/>
            <person name="Mallet S."/>
            <person name="Morel G."/>
            <person name="Richard G.F."/>
            <person name="Sarkar A."/>
            <person name="Savel G."/>
            <person name="Schacherer J."/>
            <person name="Seret M.L."/>
            <person name="Talla E."/>
            <person name="Samson G."/>
            <person name="Jubin C."/>
            <person name="Poulain J."/>
            <person name="Vacherie B."/>
            <person name="Barbe V."/>
            <person name="Pelletier E."/>
            <person name="Sherman D.J."/>
            <person name="Westhof E."/>
            <person name="Weissenbach J."/>
            <person name="Baret P.V."/>
            <person name="Wincker P."/>
            <person name="Gaillardin C."/>
            <person name="Dujon B."/>
            <person name="Souciet J.L."/>
        </authorList>
    </citation>
    <scope>NUCLEOTIDE SEQUENCE [LARGE SCALE GENOMIC DNA]</scope>
    <source>
        <strain evidence="3">ATCC MYA-4447 / BCRC 22081 / CBS 7064 / NBRC 10061 / NRRL Y-12695</strain>
    </source>
</reference>
<dbReference type="OMA" id="VYDIPTR"/>
<evidence type="ECO:0000256" key="1">
    <source>
        <dbReference type="SAM" id="MobiDB-lite"/>
    </source>
</evidence>
<evidence type="ECO:0000313" key="3">
    <source>
        <dbReference type="Proteomes" id="UP000005222"/>
    </source>
</evidence>
<dbReference type="HOGENOM" id="CLU_033075_0_0_1"/>
<feature type="compositionally biased region" description="Polar residues" evidence="1">
    <location>
        <begin position="168"/>
        <end position="180"/>
    </location>
</feature>